<sequence length="473" mass="50002">MAPPAAAAPPHTLTLAQLHHALANHRLSCTDIIRSALERIAAFDRTGPTLHAMITVNPDAMAEARDKDAHRGAALPPAHCVPVVLKDNIDTAELPTTGGSPLFVDWVPREDATVTARLRQAGAIILGKGNLDDFAAAVYGVSSLEGAMRNPYATERTVGGSSGGPATAVSAGYVPLAFGTDTGGSLRIPAAFTSVVTVRPTVGLVSRAGTMPRALTQDTPGPLGRTVADVATGLQLVAGVLPERGYAWHARHGSLHGKRIGIVRSGLSLFGEDDPGVLALLDRAAADLRRLGAAVVFLPAPDRDLLGGSSVITFEANRDMTGYLRAAGPDVPVRSFAELHASGAYTPYAKEAFDREIEVGPDGLESNVDYQQALRNRDSLREQTLDVMAHERLDAIGYASAMRPPEPIGVEQGGVFTRWSENTGFPAIGVPMGYTRSLPASLELLGRPFAEPLLFELAGAYERHTRHRVDPPL</sequence>
<proteinExistence type="predicted"/>
<feature type="domain" description="Amidase" evidence="1">
    <location>
        <begin position="31"/>
        <end position="454"/>
    </location>
</feature>
<dbReference type="InterPro" id="IPR036928">
    <property type="entry name" value="AS_sf"/>
</dbReference>
<gene>
    <name evidence="2" type="ORF">JOM49_005543</name>
</gene>
<dbReference type="Pfam" id="PF01425">
    <property type="entry name" value="Amidase"/>
    <property type="match status" value="1"/>
</dbReference>
<keyword evidence="3" id="KW-1185">Reference proteome</keyword>
<evidence type="ECO:0000313" key="2">
    <source>
        <dbReference type="EMBL" id="MBP2184017.1"/>
    </source>
</evidence>
<dbReference type="InterPro" id="IPR023631">
    <property type="entry name" value="Amidase_dom"/>
</dbReference>
<dbReference type="InterPro" id="IPR020556">
    <property type="entry name" value="Amidase_CS"/>
</dbReference>
<dbReference type="EMBL" id="JAGGMS010000001">
    <property type="protein sequence ID" value="MBP2184017.1"/>
    <property type="molecule type" value="Genomic_DNA"/>
</dbReference>
<dbReference type="PANTHER" id="PTHR42678">
    <property type="entry name" value="AMIDASE"/>
    <property type="match status" value="1"/>
</dbReference>
<accession>A0ABS4PX66</accession>
<dbReference type="PROSITE" id="PS00571">
    <property type="entry name" value="AMIDASES"/>
    <property type="match status" value="1"/>
</dbReference>
<evidence type="ECO:0000259" key="1">
    <source>
        <dbReference type="Pfam" id="PF01425"/>
    </source>
</evidence>
<reference evidence="2 3" key="1">
    <citation type="submission" date="2021-03" db="EMBL/GenBank/DDBJ databases">
        <title>Sequencing the genomes of 1000 actinobacteria strains.</title>
        <authorList>
            <person name="Klenk H.-P."/>
        </authorList>
    </citation>
    <scope>NUCLEOTIDE SEQUENCE [LARGE SCALE GENOMIC DNA]</scope>
    <source>
        <strain evidence="2 3">DSM 45510</strain>
    </source>
</reference>
<dbReference type="Proteomes" id="UP000741013">
    <property type="component" value="Unassembled WGS sequence"/>
</dbReference>
<dbReference type="EC" id="3.5.1.4" evidence="2"/>
<comment type="caution">
    <text evidence="2">The sequence shown here is derived from an EMBL/GenBank/DDBJ whole genome shotgun (WGS) entry which is preliminary data.</text>
</comment>
<protein>
    <submittedName>
        <fullName evidence="2">Amidase</fullName>
        <ecNumber evidence="2">3.5.1.4</ecNumber>
    </submittedName>
</protein>
<dbReference type="GO" id="GO:0004040">
    <property type="term" value="F:amidase activity"/>
    <property type="evidence" value="ECO:0007669"/>
    <property type="project" value="UniProtKB-EC"/>
</dbReference>
<dbReference type="RefSeq" id="WP_209667090.1">
    <property type="nucleotide sequence ID" value="NZ_JAGGMS010000001.1"/>
</dbReference>
<dbReference type="PANTHER" id="PTHR42678:SF34">
    <property type="entry name" value="OS04G0183300 PROTEIN"/>
    <property type="match status" value="1"/>
</dbReference>
<dbReference type="Gene3D" id="3.90.1300.10">
    <property type="entry name" value="Amidase signature (AS) domain"/>
    <property type="match status" value="1"/>
</dbReference>
<keyword evidence="2" id="KW-0378">Hydrolase</keyword>
<dbReference type="SUPFAM" id="SSF75304">
    <property type="entry name" value="Amidase signature (AS) enzymes"/>
    <property type="match status" value="1"/>
</dbReference>
<evidence type="ECO:0000313" key="3">
    <source>
        <dbReference type="Proteomes" id="UP000741013"/>
    </source>
</evidence>
<name>A0ABS4PX66_9PSEU</name>
<organism evidence="2 3">
    <name type="scientific">Amycolatopsis magusensis</name>
    <dbReference type="NCBI Taxonomy" id="882444"/>
    <lineage>
        <taxon>Bacteria</taxon>
        <taxon>Bacillati</taxon>
        <taxon>Actinomycetota</taxon>
        <taxon>Actinomycetes</taxon>
        <taxon>Pseudonocardiales</taxon>
        <taxon>Pseudonocardiaceae</taxon>
        <taxon>Amycolatopsis</taxon>
    </lineage>
</organism>